<dbReference type="RefSeq" id="WP_024455626.1">
    <property type="nucleotide sequence ID" value="NZ_CCBB010000001.1"/>
</dbReference>
<reference evidence="6" key="2">
    <citation type="submission" date="2014-03" db="EMBL/GenBank/DDBJ databases">
        <authorList>
            <person name="Urmite Genomes"/>
        </authorList>
    </citation>
    <scope>NUCLEOTIDE SEQUENCE</scope>
    <source>
        <strain evidence="6">DSM 44829</strain>
    </source>
</reference>
<dbReference type="Pfam" id="PF04198">
    <property type="entry name" value="Sugar-bind"/>
    <property type="match status" value="1"/>
</dbReference>
<comment type="similarity">
    <text evidence="1">Belongs to the SorC transcriptional regulatory family.</text>
</comment>
<dbReference type="InterPro" id="IPR036388">
    <property type="entry name" value="WH-like_DNA-bd_sf"/>
</dbReference>
<keyword evidence="3" id="KW-0238">DNA-binding</keyword>
<evidence type="ECO:0000256" key="3">
    <source>
        <dbReference type="ARBA" id="ARBA00023125"/>
    </source>
</evidence>
<evidence type="ECO:0000259" key="5">
    <source>
        <dbReference type="PROSITE" id="PS51063"/>
    </source>
</evidence>
<dbReference type="OrthoDB" id="186585at2"/>
<keyword evidence="2" id="KW-0805">Transcription regulation</keyword>
<evidence type="ECO:0000313" key="6">
    <source>
        <dbReference type="EMBL" id="CDO05648.1"/>
    </source>
</evidence>
<dbReference type="InterPro" id="IPR012318">
    <property type="entry name" value="HTH_CRP"/>
</dbReference>
<evidence type="ECO:0000313" key="7">
    <source>
        <dbReference type="Proteomes" id="UP000028870"/>
    </source>
</evidence>
<dbReference type="STRING" id="258533.BN977_00423"/>
<dbReference type="SUPFAM" id="SSF100950">
    <property type="entry name" value="NagB/RpiA/CoA transferase-like"/>
    <property type="match status" value="1"/>
</dbReference>
<protein>
    <submittedName>
        <fullName evidence="6">Transcriptional regulator, sugar-binding family protein</fullName>
    </submittedName>
</protein>
<dbReference type="GO" id="GO:0030246">
    <property type="term" value="F:carbohydrate binding"/>
    <property type="evidence" value="ECO:0007669"/>
    <property type="project" value="InterPro"/>
</dbReference>
<dbReference type="Gene3D" id="1.10.10.10">
    <property type="entry name" value="Winged helix-like DNA-binding domain superfamily/Winged helix DNA-binding domain"/>
    <property type="match status" value="1"/>
</dbReference>
<dbReference type="InterPro" id="IPR051054">
    <property type="entry name" value="SorC_transcr_regulators"/>
</dbReference>
<dbReference type="EMBL" id="CCBB010000001">
    <property type="protein sequence ID" value="CDO05648.1"/>
    <property type="molecule type" value="Genomic_DNA"/>
</dbReference>
<keyword evidence="4" id="KW-0804">Transcription</keyword>
<feature type="domain" description="HTH crp-type" evidence="5">
    <location>
        <begin position="1"/>
        <end position="60"/>
    </location>
</feature>
<dbReference type="InterPro" id="IPR037171">
    <property type="entry name" value="NagB/RpiA_transferase-like"/>
</dbReference>
<reference evidence="6" key="1">
    <citation type="submission" date="2014-03" db="EMBL/GenBank/DDBJ databases">
        <title>Draft Genome Sequence of Mycobacterium cosmeticum DSM 44829.</title>
        <authorList>
            <person name="Croce O."/>
            <person name="Robert C."/>
            <person name="Raoult D."/>
            <person name="Drancourt M."/>
        </authorList>
    </citation>
    <scope>NUCLEOTIDE SEQUENCE [LARGE SCALE GENOMIC DNA]</scope>
    <source>
        <strain evidence="6">DSM 44829</strain>
    </source>
</reference>
<evidence type="ECO:0000256" key="1">
    <source>
        <dbReference type="ARBA" id="ARBA00010466"/>
    </source>
</evidence>
<evidence type="ECO:0000256" key="2">
    <source>
        <dbReference type="ARBA" id="ARBA00023015"/>
    </source>
</evidence>
<dbReference type="PANTHER" id="PTHR34294">
    <property type="entry name" value="TRANSCRIPTIONAL REGULATOR-RELATED"/>
    <property type="match status" value="1"/>
</dbReference>
<proteinExistence type="inferred from homology"/>
<dbReference type="GO" id="GO:0006355">
    <property type="term" value="P:regulation of DNA-templated transcription"/>
    <property type="evidence" value="ECO:0007669"/>
    <property type="project" value="InterPro"/>
</dbReference>
<dbReference type="Pfam" id="PF13545">
    <property type="entry name" value="HTH_Crp_2"/>
    <property type="match status" value="1"/>
</dbReference>
<name>W9AJL9_MYCCO</name>
<accession>W9AJL9</accession>
<dbReference type="PANTHER" id="PTHR34294:SF1">
    <property type="entry name" value="TRANSCRIPTIONAL REGULATOR LSRR"/>
    <property type="match status" value="1"/>
</dbReference>
<evidence type="ECO:0000256" key="4">
    <source>
        <dbReference type="ARBA" id="ARBA00023163"/>
    </source>
</evidence>
<dbReference type="AlphaFoldDB" id="W9AJL9"/>
<organism evidence="6 7">
    <name type="scientific">Mycolicibacterium cosmeticum</name>
    <dbReference type="NCBI Taxonomy" id="258533"/>
    <lineage>
        <taxon>Bacteria</taxon>
        <taxon>Bacillati</taxon>
        <taxon>Actinomycetota</taxon>
        <taxon>Actinomycetes</taxon>
        <taxon>Mycobacteriales</taxon>
        <taxon>Mycobacteriaceae</taxon>
        <taxon>Mycolicibacterium</taxon>
    </lineage>
</organism>
<keyword evidence="7" id="KW-1185">Reference proteome</keyword>
<dbReference type="InterPro" id="IPR007324">
    <property type="entry name" value="Sugar-bd_dom_put"/>
</dbReference>
<dbReference type="InterPro" id="IPR009057">
    <property type="entry name" value="Homeodomain-like_sf"/>
</dbReference>
<dbReference type="eggNOG" id="COG2390">
    <property type="taxonomic scope" value="Bacteria"/>
</dbReference>
<dbReference type="PROSITE" id="PS51063">
    <property type="entry name" value="HTH_CRP_2"/>
    <property type="match status" value="1"/>
</dbReference>
<dbReference type="SUPFAM" id="SSF46689">
    <property type="entry name" value="Homeodomain-like"/>
    <property type="match status" value="1"/>
</dbReference>
<dbReference type="Gene3D" id="3.40.50.1360">
    <property type="match status" value="1"/>
</dbReference>
<gene>
    <name evidence="6" type="ORF">BN977_00423</name>
</gene>
<comment type="caution">
    <text evidence="6">The sequence shown here is derived from an EMBL/GenBank/DDBJ whole genome shotgun (WGS) entry which is preliminary data.</text>
</comment>
<dbReference type="Proteomes" id="UP000028870">
    <property type="component" value="Unassembled WGS sequence"/>
</dbReference>
<dbReference type="GO" id="GO:0003677">
    <property type="term" value="F:DNA binding"/>
    <property type="evidence" value="ECO:0007669"/>
    <property type="project" value="UniProtKB-KW"/>
</dbReference>
<sequence>MVAERVREDLVKAARMYFLDGASQQEIASVLGTSRSNVSRMLAAAREQGIVEIRIIDGTERRDTLEAELKQRFGLHDCQVAAHTPGSTPAQTVSKLSSQWLLDNIQDGQRLALSWGTALQAMVWAVTASRQYDVEVVQLVGGLSAVDAGVTGQELVRELATRLGARYRYLHAPALVANLTAVEAFLSERSVSSALDAAKSADIAFVGVGTYGDSSSAAIIDAMALSPADRAELDAMSPAGDICARYYDINGAPVASRAVHDHVIAVDLDDLRRVPMVVGVTSGRVKAPGLVGALRGGHLDVLICDEAAARAALALDAATPRLGTEGM</sequence>